<sequence>MDRKCVCLGHGHVSADILSALHQSCLDARLNGQLPHPPAPTRGIPYLAAHEYPGAIKLYNDRYICRAVRN</sequence>
<dbReference type="AlphaFoldDB" id="A0A319CTN8"/>
<accession>A0A319CTN8</accession>
<proteinExistence type="predicted"/>
<evidence type="ECO:0000313" key="1">
    <source>
        <dbReference type="EMBL" id="PYH87731.1"/>
    </source>
</evidence>
<dbReference type="EMBL" id="KZ826182">
    <property type="protein sequence ID" value="PYH87731.1"/>
    <property type="molecule type" value="Genomic_DNA"/>
</dbReference>
<gene>
    <name evidence="1" type="ORF">BO71DRAFT_404421</name>
</gene>
<protein>
    <submittedName>
        <fullName evidence="1">Uncharacterized protein</fullName>
    </submittedName>
</protein>
<name>A0A319CTN8_9EURO</name>
<dbReference type="Proteomes" id="UP000247810">
    <property type="component" value="Unassembled WGS sequence"/>
</dbReference>
<reference evidence="1 2" key="1">
    <citation type="submission" date="2018-02" db="EMBL/GenBank/DDBJ databases">
        <title>The genomes of Aspergillus section Nigri reveals drivers in fungal speciation.</title>
        <authorList>
            <consortium name="DOE Joint Genome Institute"/>
            <person name="Vesth T.C."/>
            <person name="Nybo J."/>
            <person name="Theobald S."/>
            <person name="Brandl J."/>
            <person name="Frisvad J.C."/>
            <person name="Nielsen K.F."/>
            <person name="Lyhne E.K."/>
            <person name="Kogle M.E."/>
            <person name="Kuo A."/>
            <person name="Riley R."/>
            <person name="Clum A."/>
            <person name="Nolan M."/>
            <person name="Lipzen A."/>
            <person name="Salamov A."/>
            <person name="Henrissat B."/>
            <person name="Wiebenga A."/>
            <person name="De vries R.P."/>
            <person name="Grigoriev I.V."/>
            <person name="Mortensen U.H."/>
            <person name="Andersen M.R."/>
            <person name="Baker S.E."/>
        </authorList>
    </citation>
    <scope>NUCLEOTIDE SEQUENCE [LARGE SCALE GENOMIC DNA]</scope>
    <source>
        <strain evidence="1 2">CBS 707.79</strain>
    </source>
</reference>
<organism evidence="1 2">
    <name type="scientific">Aspergillus ellipticus CBS 707.79</name>
    <dbReference type="NCBI Taxonomy" id="1448320"/>
    <lineage>
        <taxon>Eukaryota</taxon>
        <taxon>Fungi</taxon>
        <taxon>Dikarya</taxon>
        <taxon>Ascomycota</taxon>
        <taxon>Pezizomycotina</taxon>
        <taxon>Eurotiomycetes</taxon>
        <taxon>Eurotiomycetidae</taxon>
        <taxon>Eurotiales</taxon>
        <taxon>Aspergillaceae</taxon>
        <taxon>Aspergillus</taxon>
        <taxon>Aspergillus subgen. Circumdati</taxon>
    </lineage>
</organism>
<keyword evidence="2" id="KW-1185">Reference proteome</keyword>
<dbReference type="VEuPathDB" id="FungiDB:BO71DRAFT_404421"/>
<evidence type="ECO:0000313" key="2">
    <source>
        <dbReference type="Proteomes" id="UP000247810"/>
    </source>
</evidence>